<reference evidence="2 7" key="2">
    <citation type="journal article" date="2019" name="Nat. Med.">
        <title>A library of human gut bacterial isolates paired with longitudinal multiomics data enables mechanistic microbiome research.</title>
        <authorList>
            <person name="Poyet M."/>
            <person name="Groussin M."/>
            <person name="Gibbons S.M."/>
            <person name="Avila-Pacheco J."/>
            <person name="Jiang X."/>
            <person name="Kearney S.M."/>
            <person name="Perrotta A.R."/>
            <person name="Berdy B."/>
            <person name="Zhao S."/>
            <person name="Lieberman T.D."/>
            <person name="Swanson P.K."/>
            <person name="Smith M."/>
            <person name="Roesemann S."/>
            <person name="Alexander J.E."/>
            <person name="Rich S.A."/>
            <person name="Livny J."/>
            <person name="Vlamakis H."/>
            <person name="Clish C."/>
            <person name="Bullock K."/>
            <person name="Deik A."/>
            <person name="Scott J."/>
            <person name="Pierce K.A."/>
            <person name="Xavier R.J."/>
            <person name="Alm E.J."/>
        </authorList>
    </citation>
    <scope>NUCLEOTIDE SEQUENCE [LARGE SCALE GENOMIC DNA]</scope>
    <source>
        <strain evidence="2 7">BIOML-A11</strain>
    </source>
</reference>
<evidence type="ECO:0000313" key="2">
    <source>
        <dbReference type="EMBL" id="KAB4213051.1"/>
    </source>
</evidence>
<dbReference type="Proteomes" id="UP000283601">
    <property type="component" value="Unassembled WGS sequence"/>
</dbReference>
<comment type="caution">
    <text evidence="4">The sequence shown here is derived from an EMBL/GenBank/DDBJ whole genome shotgun (WGS) entry which is preliminary data.</text>
</comment>
<organism evidence="4 6">
    <name type="scientific">Bacteroides uniformis</name>
    <dbReference type="NCBI Taxonomy" id="820"/>
    <lineage>
        <taxon>Bacteria</taxon>
        <taxon>Pseudomonadati</taxon>
        <taxon>Bacteroidota</taxon>
        <taxon>Bacteroidia</taxon>
        <taxon>Bacteroidales</taxon>
        <taxon>Bacteroidaceae</taxon>
        <taxon>Bacteroides</taxon>
    </lineage>
</organism>
<dbReference type="EMBL" id="QSPV01000013">
    <property type="protein sequence ID" value="RGJ91511.1"/>
    <property type="molecule type" value="Genomic_DNA"/>
</dbReference>
<dbReference type="EMBL" id="QSJZ01000024">
    <property type="protein sequence ID" value="RHE18726.1"/>
    <property type="molecule type" value="Genomic_DNA"/>
</dbReference>
<sequence>MSRTCKVGGKNTASPPGEDDFSTTPGGLDLACTSRTRVTFACELRGFGYGMAVMSAVYVS</sequence>
<proteinExistence type="predicted"/>
<evidence type="ECO:0000313" key="6">
    <source>
        <dbReference type="Proteomes" id="UP000283601"/>
    </source>
</evidence>
<evidence type="ECO:0000313" key="5">
    <source>
        <dbReference type="Proteomes" id="UP000260844"/>
    </source>
</evidence>
<evidence type="ECO:0000313" key="3">
    <source>
        <dbReference type="EMBL" id="RGJ91511.1"/>
    </source>
</evidence>
<dbReference type="Proteomes" id="UP000466952">
    <property type="component" value="Unassembled WGS sequence"/>
</dbReference>
<evidence type="ECO:0000256" key="1">
    <source>
        <dbReference type="SAM" id="MobiDB-lite"/>
    </source>
</evidence>
<feature type="region of interest" description="Disordered" evidence="1">
    <location>
        <begin position="1"/>
        <end position="26"/>
    </location>
</feature>
<reference evidence="5 6" key="1">
    <citation type="submission" date="2018-08" db="EMBL/GenBank/DDBJ databases">
        <title>A genome reference for cultivated species of the human gut microbiota.</title>
        <authorList>
            <person name="Zou Y."/>
            <person name="Xue W."/>
            <person name="Luo G."/>
        </authorList>
    </citation>
    <scope>NUCLEOTIDE SEQUENCE [LARGE SCALE GENOMIC DNA]</scope>
    <source>
        <strain evidence="4 6">AM29-12AC</strain>
        <strain evidence="3 5">TM04-30</strain>
    </source>
</reference>
<protein>
    <submittedName>
        <fullName evidence="4">Uncharacterized protein</fullName>
    </submittedName>
</protein>
<evidence type="ECO:0000313" key="4">
    <source>
        <dbReference type="EMBL" id="RHE18726.1"/>
    </source>
</evidence>
<accession>A0A396B7Z6</accession>
<dbReference type="Proteomes" id="UP000260844">
    <property type="component" value="Unassembled WGS sequence"/>
</dbReference>
<dbReference type="AlphaFoldDB" id="A0A396B7Z6"/>
<gene>
    <name evidence="4" type="ORF">DW758_19110</name>
    <name evidence="3" type="ORF">DXD40_14470</name>
    <name evidence="2" type="ORF">GAP55_10535</name>
</gene>
<evidence type="ECO:0000313" key="7">
    <source>
        <dbReference type="Proteomes" id="UP000466952"/>
    </source>
</evidence>
<dbReference type="EMBL" id="WCTR01000006">
    <property type="protein sequence ID" value="KAB4213051.1"/>
    <property type="molecule type" value="Genomic_DNA"/>
</dbReference>
<name>A0A396B7Z6_BACUN</name>